<keyword evidence="7 9" id="KW-0460">Magnesium</keyword>
<evidence type="ECO:0000256" key="8">
    <source>
        <dbReference type="ARBA" id="ARBA00023118"/>
    </source>
</evidence>
<keyword evidence="6 9" id="KW-0378">Hydrolase</keyword>
<comment type="caution">
    <text evidence="10">The sequence shown here is derived from an EMBL/GenBank/DDBJ whole genome shotgun (WGS) entry which is preliminary data.</text>
</comment>
<accession>A0ABS0J8X3</accession>
<dbReference type="Gene3D" id="3.30.70.240">
    <property type="match status" value="1"/>
</dbReference>
<dbReference type="EMBL" id="VRYY01000760">
    <property type="protein sequence ID" value="MBG3878883.1"/>
    <property type="molecule type" value="Genomic_DNA"/>
</dbReference>
<evidence type="ECO:0000256" key="3">
    <source>
        <dbReference type="ARBA" id="ARBA00022722"/>
    </source>
</evidence>
<protein>
    <recommendedName>
        <fullName evidence="9">CRISPR-associated endoribonuclease Cas2</fullName>
        <ecNumber evidence="9">3.1.-.-</ecNumber>
    </recommendedName>
</protein>
<organism evidence="10 11">
    <name type="scientific">Nitratidesulfovibrio oxamicus</name>
    <dbReference type="NCBI Taxonomy" id="32016"/>
    <lineage>
        <taxon>Bacteria</taxon>
        <taxon>Pseudomonadati</taxon>
        <taxon>Thermodesulfobacteriota</taxon>
        <taxon>Desulfovibrionia</taxon>
        <taxon>Desulfovibrionales</taxon>
        <taxon>Desulfovibrionaceae</taxon>
        <taxon>Nitratidesulfovibrio</taxon>
    </lineage>
</organism>
<keyword evidence="5 9" id="KW-0255">Endonuclease</keyword>
<evidence type="ECO:0000256" key="9">
    <source>
        <dbReference type="HAMAP-Rule" id="MF_01471"/>
    </source>
</evidence>
<evidence type="ECO:0000313" key="10">
    <source>
        <dbReference type="EMBL" id="MBG3878883.1"/>
    </source>
</evidence>
<evidence type="ECO:0000256" key="6">
    <source>
        <dbReference type="ARBA" id="ARBA00022801"/>
    </source>
</evidence>
<dbReference type="GO" id="GO:0004519">
    <property type="term" value="F:endonuclease activity"/>
    <property type="evidence" value="ECO:0007669"/>
    <property type="project" value="UniProtKB-KW"/>
</dbReference>
<evidence type="ECO:0000256" key="7">
    <source>
        <dbReference type="ARBA" id="ARBA00022842"/>
    </source>
</evidence>
<comment type="similarity">
    <text evidence="2 9">Belongs to the CRISPR-associated endoribonuclease Cas2 protein family.</text>
</comment>
<dbReference type="InterPro" id="IPR019199">
    <property type="entry name" value="Virulence_VapD/CRISPR_Cas2"/>
</dbReference>
<keyword evidence="8 9" id="KW-0051">Antiviral defense</keyword>
<dbReference type="NCBIfam" id="TIGR01573">
    <property type="entry name" value="cas2"/>
    <property type="match status" value="1"/>
</dbReference>
<comment type="subunit">
    <text evidence="9">Homodimer, forms a heterotetramer with a Cas1 homodimer.</text>
</comment>
<dbReference type="Proteomes" id="UP001194469">
    <property type="component" value="Unassembled WGS sequence"/>
</dbReference>
<dbReference type="Pfam" id="PF09827">
    <property type="entry name" value="CRISPR_Cas2"/>
    <property type="match status" value="1"/>
</dbReference>
<gene>
    <name evidence="9 10" type="primary">cas2</name>
    <name evidence="10" type="ORF">FVW20_18240</name>
</gene>
<evidence type="ECO:0000256" key="4">
    <source>
        <dbReference type="ARBA" id="ARBA00022723"/>
    </source>
</evidence>
<evidence type="ECO:0000313" key="11">
    <source>
        <dbReference type="Proteomes" id="UP001194469"/>
    </source>
</evidence>
<dbReference type="EC" id="3.1.-.-" evidence="9"/>
<proteinExistence type="inferred from homology"/>
<comment type="cofactor">
    <cofactor evidence="1 9">
        <name>Mg(2+)</name>
        <dbReference type="ChEBI" id="CHEBI:18420"/>
    </cofactor>
</comment>
<keyword evidence="4 9" id="KW-0479">Metal-binding</keyword>
<dbReference type="InterPro" id="IPR021127">
    <property type="entry name" value="CRISPR_associated_Cas2"/>
</dbReference>
<sequence length="114" mass="13295">MTAMPRDLSGYRIMWCIALFDLPVVTAEERKRANRFRKILLGAGFTRLQLSVYAQPFPDERRSERAVRIIKSELPPDGEVRLMFLTDKQFARMQVFLGKKAKPVEKAPEQLWLL</sequence>
<evidence type="ECO:0000256" key="1">
    <source>
        <dbReference type="ARBA" id="ARBA00001946"/>
    </source>
</evidence>
<evidence type="ECO:0000256" key="5">
    <source>
        <dbReference type="ARBA" id="ARBA00022759"/>
    </source>
</evidence>
<evidence type="ECO:0000256" key="2">
    <source>
        <dbReference type="ARBA" id="ARBA00009959"/>
    </source>
</evidence>
<comment type="function">
    <text evidence="9">CRISPR (clustered regularly interspaced short palindromic repeat), is an adaptive immune system that provides protection against mobile genetic elements (viruses, transposable elements and conjugative plasmids). CRISPR clusters contain sequences complementary to antecedent mobile elements and target invading nucleic acids. CRISPR clusters are transcribed and processed into CRISPR RNA (crRNA). Functions as a ssRNA-specific endoribonuclease. Involved in the integration of spacer DNA into the CRISPR cassette.</text>
</comment>
<dbReference type="SUPFAM" id="SSF143430">
    <property type="entry name" value="TTP0101/SSO1404-like"/>
    <property type="match status" value="1"/>
</dbReference>
<dbReference type="HAMAP" id="MF_01471">
    <property type="entry name" value="Cas2"/>
    <property type="match status" value="1"/>
</dbReference>
<keyword evidence="3 9" id="KW-0540">Nuclease</keyword>
<feature type="binding site" evidence="9">
    <location>
        <position position="21"/>
    </location>
    <ligand>
        <name>Mg(2+)</name>
        <dbReference type="ChEBI" id="CHEBI:18420"/>
        <note>catalytic</note>
    </ligand>
</feature>
<name>A0ABS0J8X3_9BACT</name>
<reference evidence="10 11" key="1">
    <citation type="submission" date="2019-08" db="EMBL/GenBank/DDBJ databases">
        <authorList>
            <person name="Luo N."/>
        </authorList>
    </citation>
    <scope>NUCLEOTIDE SEQUENCE [LARGE SCALE GENOMIC DNA]</scope>
    <source>
        <strain evidence="10 11">NCIMB 9442</strain>
    </source>
</reference>
<keyword evidence="11" id="KW-1185">Reference proteome</keyword>